<reference evidence="1 2" key="1">
    <citation type="submission" date="2018-10" db="EMBL/GenBank/DDBJ databases">
        <title>Genomic Encyclopedia of Type Strains, Phase IV (KMG-IV): sequencing the most valuable type-strain genomes for metagenomic binning, comparative biology and taxonomic classification.</title>
        <authorList>
            <person name="Goeker M."/>
        </authorList>
    </citation>
    <scope>NUCLEOTIDE SEQUENCE [LARGE SCALE GENOMIC DNA]</scope>
    <source>
        <strain evidence="1 2">DSM 12769</strain>
    </source>
</reference>
<gene>
    <name evidence="1" type="ORF">DFR31_1010</name>
</gene>
<sequence>MAYERNKIADLIDGTIDPDTLHKMLSTPKDEGRFETYLSILQERVPWDDRIILPLGPKLYIVQEKDTHRWVVKSEAGHVFCDYRENWKLHAMVYVRESQEELNEIYPELMAPSSGWQTIREYYCPLSGDLLDVEAPTAWYPVIHDFEPDIETFYKDWLGLEVPERADS</sequence>
<dbReference type="Pfam" id="PF08882">
    <property type="entry name" value="Acetone_carb_G"/>
    <property type="match status" value="1"/>
</dbReference>
<comment type="caution">
    <text evidence="1">The sequence shown here is derived from an EMBL/GenBank/DDBJ whole genome shotgun (WGS) entry which is preliminary data.</text>
</comment>
<dbReference type="OrthoDB" id="8688459at2"/>
<dbReference type="InterPro" id="IPR016750">
    <property type="entry name" value="Aceto_COase_bsu/gsu"/>
</dbReference>
<name>A0A498C4I3_9GAMM</name>
<organism evidence="1 2">
    <name type="scientific">Alkalispirillum mobile</name>
    <dbReference type="NCBI Taxonomy" id="85925"/>
    <lineage>
        <taxon>Bacteria</taxon>
        <taxon>Pseudomonadati</taxon>
        <taxon>Pseudomonadota</taxon>
        <taxon>Gammaproteobacteria</taxon>
        <taxon>Chromatiales</taxon>
        <taxon>Ectothiorhodospiraceae</taxon>
        <taxon>Alkalispirillum</taxon>
    </lineage>
</organism>
<proteinExistence type="predicted"/>
<dbReference type="PIRSF" id="PIRSF019217">
    <property type="entry name" value="Acetone_carboxlyase_gsu"/>
    <property type="match status" value="1"/>
</dbReference>
<dbReference type="AlphaFoldDB" id="A0A498C4I3"/>
<dbReference type="EMBL" id="RCDA01000001">
    <property type="protein sequence ID" value="RLK51094.1"/>
    <property type="molecule type" value="Genomic_DNA"/>
</dbReference>
<accession>A0A498C4I3</accession>
<evidence type="ECO:0000313" key="1">
    <source>
        <dbReference type="EMBL" id="RLK51094.1"/>
    </source>
</evidence>
<dbReference type="Proteomes" id="UP000275461">
    <property type="component" value="Unassembled WGS sequence"/>
</dbReference>
<protein>
    <submittedName>
        <fullName evidence="1">Acetone carboxylase gamma subunit</fullName>
    </submittedName>
</protein>
<evidence type="ECO:0000313" key="2">
    <source>
        <dbReference type="Proteomes" id="UP000275461"/>
    </source>
</evidence>
<keyword evidence="2" id="KW-1185">Reference proteome</keyword>
<dbReference type="RefSeq" id="WP_121441530.1">
    <property type="nucleotide sequence ID" value="NZ_RCDA01000001.1"/>
</dbReference>